<keyword evidence="3" id="KW-0223">Dioxygenase</keyword>
<evidence type="ECO:0000313" key="8">
    <source>
        <dbReference type="EMBL" id="KAF2662273.1"/>
    </source>
</evidence>
<dbReference type="PROSITE" id="PS51471">
    <property type="entry name" value="FE2OG_OXY"/>
    <property type="match status" value="1"/>
</dbReference>
<evidence type="ECO:0000313" key="9">
    <source>
        <dbReference type="Proteomes" id="UP000799324"/>
    </source>
</evidence>
<keyword evidence="5" id="KW-0408">Iron</keyword>
<keyword evidence="9" id="KW-1185">Reference proteome</keyword>
<dbReference type="GO" id="GO:0031418">
    <property type="term" value="F:L-ascorbic acid binding"/>
    <property type="evidence" value="ECO:0007669"/>
    <property type="project" value="InterPro"/>
</dbReference>
<feature type="signal peptide" evidence="6">
    <location>
        <begin position="1"/>
        <end position="20"/>
    </location>
</feature>
<dbReference type="GO" id="GO:0004656">
    <property type="term" value="F:procollagen-proline 4-dioxygenase activity"/>
    <property type="evidence" value="ECO:0007669"/>
    <property type="project" value="TreeGrafter"/>
</dbReference>
<dbReference type="Pfam" id="PF13640">
    <property type="entry name" value="2OG-FeII_Oxy_3"/>
    <property type="match status" value="1"/>
</dbReference>
<sequence length="275" mass="29986">MLHHTLLSLPLLFLTTTASASASASSSPSSPPTQNYTCPSHLYTIQIFSSDPLIIYIPQFLTPSEASHLESISTGHFQSSEIADQTGAQHHASTRTSRSTSLLSDPVVSCIEERALAFQGYDIPRSRLEPLQAVQYSLSEEYRPHTDWFTSAAQTRPEVGGNRATSFFVYVSASADIVGGGTQFPLLEAPRDEKWCGVVNCDAGWDEGVTFRPIARNAVFWRNMVDAPGAKGKGKGEKVGDRRTLHAGLPVQRGRKLGMNIWTREGALDGVYRSA</sequence>
<dbReference type="EMBL" id="MU004290">
    <property type="protein sequence ID" value="KAF2662273.1"/>
    <property type="molecule type" value="Genomic_DNA"/>
</dbReference>
<dbReference type="InterPro" id="IPR045054">
    <property type="entry name" value="P4HA-like"/>
</dbReference>
<dbReference type="PANTHER" id="PTHR10869:SF246">
    <property type="entry name" value="TRANSMEMBRANE PROLYL 4-HYDROXYLASE"/>
    <property type="match status" value="1"/>
</dbReference>
<comment type="cofactor">
    <cofactor evidence="1">
        <name>L-ascorbate</name>
        <dbReference type="ChEBI" id="CHEBI:38290"/>
    </cofactor>
</comment>
<dbReference type="InterPro" id="IPR044862">
    <property type="entry name" value="Pro_4_hyd_alph_FE2OG_OXY"/>
</dbReference>
<dbReference type="OrthoDB" id="420380at2759"/>
<feature type="domain" description="Fe2OG dioxygenase" evidence="7">
    <location>
        <begin position="127"/>
        <end position="265"/>
    </location>
</feature>
<gene>
    <name evidence="8" type="ORF">K491DRAFT_700536</name>
</gene>
<dbReference type="Gene3D" id="2.60.120.620">
    <property type="entry name" value="q2cbj1_9rhob like domain"/>
    <property type="match status" value="1"/>
</dbReference>
<keyword evidence="2" id="KW-0479">Metal-binding</keyword>
<dbReference type="PANTHER" id="PTHR10869">
    <property type="entry name" value="PROLYL 4-HYDROXYLASE ALPHA SUBUNIT"/>
    <property type="match status" value="1"/>
</dbReference>
<accession>A0A6A6TTI5</accession>
<organism evidence="8 9">
    <name type="scientific">Lophiostoma macrostomum CBS 122681</name>
    <dbReference type="NCBI Taxonomy" id="1314788"/>
    <lineage>
        <taxon>Eukaryota</taxon>
        <taxon>Fungi</taxon>
        <taxon>Dikarya</taxon>
        <taxon>Ascomycota</taxon>
        <taxon>Pezizomycotina</taxon>
        <taxon>Dothideomycetes</taxon>
        <taxon>Pleosporomycetidae</taxon>
        <taxon>Pleosporales</taxon>
        <taxon>Lophiostomataceae</taxon>
        <taxon>Lophiostoma</taxon>
    </lineage>
</organism>
<dbReference type="Proteomes" id="UP000799324">
    <property type="component" value="Unassembled WGS sequence"/>
</dbReference>
<feature type="chain" id="PRO_5025626193" description="Fe2OG dioxygenase domain-containing protein" evidence="6">
    <location>
        <begin position="21"/>
        <end position="275"/>
    </location>
</feature>
<dbReference type="AlphaFoldDB" id="A0A6A6TTI5"/>
<keyword evidence="4" id="KW-0560">Oxidoreductase</keyword>
<dbReference type="InterPro" id="IPR006620">
    <property type="entry name" value="Pro_4_hyd_alph"/>
</dbReference>
<reference evidence="8" key="1">
    <citation type="journal article" date="2020" name="Stud. Mycol.">
        <title>101 Dothideomycetes genomes: a test case for predicting lifestyles and emergence of pathogens.</title>
        <authorList>
            <person name="Haridas S."/>
            <person name="Albert R."/>
            <person name="Binder M."/>
            <person name="Bloem J."/>
            <person name="Labutti K."/>
            <person name="Salamov A."/>
            <person name="Andreopoulos B."/>
            <person name="Baker S."/>
            <person name="Barry K."/>
            <person name="Bills G."/>
            <person name="Bluhm B."/>
            <person name="Cannon C."/>
            <person name="Castanera R."/>
            <person name="Culley D."/>
            <person name="Daum C."/>
            <person name="Ezra D."/>
            <person name="Gonzalez J."/>
            <person name="Henrissat B."/>
            <person name="Kuo A."/>
            <person name="Liang C."/>
            <person name="Lipzen A."/>
            <person name="Lutzoni F."/>
            <person name="Magnuson J."/>
            <person name="Mondo S."/>
            <person name="Nolan M."/>
            <person name="Ohm R."/>
            <person name="Pangilinan J."/>
            <person name="Park H.-J."/>
            <person name="Ramirez L."/>
            <person name="Alfaro M."/>
            <person name="Sun H."/>
            <person name="Tritt A."/>
            <person name="Yoshinaga Y."/>
            <person name="Zwiers L.-H."/>
            <person name="Turgeon B."/>
            <person name="Goodwin S."/>
            <person name="Spatafora J."/>
            <person name="Crous P."/>
            <person name="Grigoriev I."/>
        </authorList>
    </citation>
    <scope>NUCLEOTIDE SEQUENCE</scope>
    <source>
        <strain evidence="8">CBS 122681</strain>
    </source>
</reference>
<evidence type="ECO:0000256" key="6">
    <source>
        <dbReference type="SAM" id="SignalP"/>
    </source>
</evidence>
<evidence type="ECO:0000256" key="1">
    <source>
        <dbReference type="ARBA" id="ARBA00001961"/>
    </source>
</evidence>
<evidence type="ECO:0000256" key="5">
    <source>
        <dbReference type="ARBA" id="ARBA00023004"/>
    </source>
</evidence>
<evidence type="ECO:0000256" key="2">
    <source>
        <dbReference type="ARBA" id="ARBA00022723"/>
    </source>
</evidence>
<name>A0A6A6TTI5_9PLEO</name>
<evidence type="ECO:0000256" key="3">
    <source>
        <dbReference type="ARBA" id="ARBA00022964"/>
    </source>
</evidence>
<evidence type="ECO:0000259" key="7">
    <source>
        <dbReference type="PROSITE" id="PS51471"/>
    </source>
</evidence>
<dbReference type="SMART" id="SM00702">
    <property type="entry name" value="P4Hc"/>
    <property type="match status" value="1"/>
</dbReference>
<dbReference type="GO" id="GO:0005506">
    <property type="term" value="F:iron ion binding"/>
    <property type="evidence" value="ECO:0007669"/>
    <property type="project" value="InterPro"/>
</dbReference>
<dbReference type="InterPro" id="IPR005123">
    <property type="entry name" value="Oxoglu/Fe-dep_dioxygenase_dom"/>
</dbReference>
<keyword evidence="6" id="KW-0732">Signal</keyword>
<dbReference type="GO" id="GO:0005783">
    <property type="term" value="C:endoplasmic reticulum"/>
    <property type="evidence" value="ECO:0007669"/>
    <property type="project" value="TreeGrafter"/>
</dbReference>
<proteinExistence type="predicted"/>
<evidence type="ECO:0000256" key="4">
    <source>
        <dbReference type="ARBA" id="ARBA00023002"/>
    </source>
</evidence>
<protein>
    <recommendedName>
        <fullName evidence="7">Fe2OG dioxygenase domain-containing protein</fullName>
    </recommendedName>
</protein>